<evidence type="ECO:0000256" key="1">
    <source>
        <dbReference type="ARBA" id="ARBA00004141"/>
    </source>
</evidence>
<protein>
    <recommendedName>
        <fullName evidence="7">TLC domain-containing protein</fullName>
    </recommendedName>
</protein>
<dbReference type="InterPro" id="IPR050846">
    <property type="entry name" value="TLCD"/>
</dbReference>
<evidence type="ECO:0000256" key="2">
    <source>
        <dbReference type="ARBA" id="ARBA00022692"/>
    </source>
</evidence>
<evidence type="ECO:0000259" key="7">
    <source>
        <dbReference type="PROSITE" id="PS50922"/>
    </source>
</evidence>
<feature type="transmembrane region" description="Helical" evidence="6">
    <location>
        <begin position="46"/>
        <end position="68"/>
    </location>
</feature>
<accession>A0A3Q4ATS8</accession>
<reference evidence="8" key="2">
    <citation type="submission" date="2025-09" db="UniProtKB">
        <authorList>
            <consortium name="Ensembl"/>
        </authorList>
    </citation>
    <scope>IDENTIFICATION</scope>
</reference>
<dbReference type="SMART" id="SM00724">
    <property type="entry name" value="TLC"/>
    <property type="match status" value="1"/>
</dbReference>
<dbReference type="GO" id="GO:0016020">
    <property type="term" value="C:membrane"/>
    <property type="evidence" value="ECO:0007669"/>
    <property type="project" value="UniProtKB-SubCell"/>
</dbReference>
<sequence length="270" mass="30395">MEMRELTVLAGSFVGFQLLFSVASPRLSSAITPSYGRLPSTQLIEWNSRLVSTLHALIVGLFCLYILWFDDAVNANPIWGDPSLVKLNVAITCGYLLYDLVLLACNWSTMGDSFFVCHHLAALYAYGYVLTRGVLPYFANFRLISELSTPFVNQRWFFEALKYPRSHQLVVLNGIAMALVFFLVRIAVMPSYWASVFSTFGTPDFEQLGLGAQVAWITSCIALDVLNTVWMYKITRGCYKVLTRRGGQKVKEGVELSSFSSRKHLNNHTD</sequence>
<keyword evidence="3 6" id="KW-1133">Transmembrane helix</keyword>
<feature type="domain" description="TLC" evidence="7">
    <location>
        <begin position="41"/>
        <end position="243"/>
    </location>
</feature>
<dbReference type="Proteomes" id="UP000261620">
    <property type="component" value="Unplaced"/>
</dbReference>
<dbReference type="InterPro" id="IPR006634">
    <property type="entry name" value="TLC-dom"/>
</dbReference>
<evidence type="ECO:0000313" key="9">
    <source>
        <dbReference type="Proteomes" id="UP000261620"/>
    </source>
</evidence>
<feature type="transmembrane region" description="Helical" evidence="6">
    <location>
        <begin position="170"/>
        <end position="193"/>
    </location>
</feature>
<evidence type="ECO:0000256" key="4">
    <source>
        <dbReference type="ARBA" id="ARBA00023136"/>
    </source>
</evidence>
<evidence type="ECO:0000256" key="3">
    <source>
        <dbReference type="ARBA" id="ARBA00022989"/>
    </source>
</evidence>
<organism evidence="8 9">
    <name type="scientific">Mola mola</name>
    <name type="common">Ocean sunfish</name>
    <name type="synonym">Tetraodon mola</name>
    <dbReference type="NCBI Taxonomy" id="94237"/>
    <lineage>
        <taxon>Eukaryota</taxon>
        <taxon>Metazoa</taxon>
        <taxon>Chordata</taxon>
        <taxon>Craniata</taxon>
        <taxon>Vertebrata</taxon>
        <taxon>Euteleostomi</taxon>
        <taxon>Actinopterygii</taxon>
        <taxon>Neopterygii</taxon>
        <taxon>Teleostei</taxon>
        <taxon>Neoteleostei</taxon>
        <taxon>Acanthomorphata</taxon>
        <taxon>Eupercaria</taxon>
        <taxon>Tetraodontiformes</taxon>
        <taxon>Molidae</taxon>
        <taxon>Mola</taxon>
    </lineage>
</organism>
<dbReference type="Pfam" id="PF03798">
    <property type="entry name" value="TRAM_LAG1_CLN8"/>
    <property type="match status" value="1"/>
</dbReference>
<dbReference type="PANTHER" id="PTHR13439:SF49">
    <property type="entry name" value="TLC DOMAIN-CONTAINING PROTEIN 4-B"/>
    <property type="match status" value="1"/>
</dbReference>
<dbReference type="OMA" id="HANNHTD"/>
<keyword evidence="9" id="KW-1185">Reference proteome</keyword>
<comment type="subcellular location">
    <subcellularLocation>
        <location evidence="1">Membrane</location>
        <topology evidence="1">Multi-pass membrane protein</topology>
    </subcellularLocation>
</comment>
<proteinExistence type="predicted"/>
<dbReference type="GO" id="GO:0005783">
    <property type="term" value="C:endoplasmic reticulum"/>
    <property type="evidence" value="ECO:0007669"/>
    <property type="project" value="TreeGrafter"/>
</dbReference>
<dbReference type="Ensembl" id="ENSMMOT00000008214.1">
    <property type="protein sequence ID" value="ENSMMOP00000008065.1"/>
    <property type="gene ID" value="ENSMMOG00000006254.1"/>
</dbReference>
<dbReference type="AlphaFoldDB" id="A0A3Q4ATS8"/>
<feature type="transmembrane region" description="Helical" evidence="6">
    <location>
        <begin position="213"/>
        <end position="232"/>
    </location>
</feature>
<dbReference type="GO" id="GO:0055088">
    <property type="term" value="P:lipid homeostasis"/>
    <property type="evidence" value="ECO:0007669"/>
    <property type="project" value="TreeGrafter"/>
</dbReference>
<keyword evidence="4 5" id="KW-0472">Membrane</keyword>
<evidence type="ECO:0000313" key="8">
    <source>
        <dbReference type="Ensembl" id="ENSMMOP00000008065.1"/>
    </source>
</evidence>
<dbReference type="PANTHER" id="PTHR13439">
    <property type="entry name" value="CT120 PROTEIN"/>
    <property type="match status" value="1"/>
</dbReference>
<evidence type="ECO:0000256" key="6">
    <source>
        <dbReference type="SAM" id="Phobius"/>
    </source>
</evidence>
<keyword evidence="2 5" id="KW-0812">Transmembrane</keyword>
<evidence type="ECO:0000256" key="5">
    <source>
        <dbReference type="PROSITE-ProRule" id="PRU00205"/>
    </source>
</evidence>
<feature type="transmembrane region" description="Helical" evidence="6">
    <location>
        <begin position="89"/>
        <end position="109"/>
    </location>
</feature>
<reference evidence="8" key="1">
    <citation type="submission" date="2025-08" db="UniProtKB">
        <authorList>
            <consortium name="Ensembl"/>
        </authorList>
    </citation>
    <scope>IDENTIFICATION</scope>
</reference>
<name>A0A3Q4ATS8_MOLML</name>
<dbReference type="PROSITE" id="PS50922">
    <property type="entry name" value="TLC"/>
    <property type="match status" value="1"/>
</dbReference>
<dbReference type="STRING" id="94237.ENSMMOP00000008065"/>